<dbReference type="Proteomes" id="UP001153069">
    <property type="component" value="Unassembled WGS sequence"/>
</dbReference>
<dbReference type="AlphaFoldDB" id="A0A9N8HSI2"/>
<dbReference type="InterPro" id="IPR027417">
    <property type="entry name" value="P-loop_NTPase"/>
</dbReference>
<gene>
    <name evidence="3" type="ORF">SEMRO_1446_G273510.1</name>
</gene>
<organism evidence="3 4">
    <name type="scientific">Seminavis robusta</name>
    <dbReference type="NCBI Taxonomy" id="568900"/>
    <lineage>
        <taxon>Eukaryota</taxon>
        <taxon>Sar</taxon>
        <taxon>Stramenopiles</taxon>
        <taxon>Ochrophyta</taxon>
        <taxon>Bacillariophyta</taxon>
        <taxon>Bacillariophyceae</taxon>
        <taxon>Bacillariophycidae</taxon>
        <taxon>Naviculales</taxon>
        <taxon>Naviculaceae</taxon>
        <taxon>Seminavis</taxon>
    </lineage>
</organism>
<keyword evidence="2" id="KW-0472">Membrane</keyword>
<protein>
    <submittedName>
        <fullName evidence="3">Uncharacterized protein</fullName>
    </submittedName>
</protein>
<dbReference type="EMBL" id="CAICTM010001444">
    <property type="protein sequence ID" value="CAB9523707.1"/>
    <property type="molecule type" value="Genomic_DNA"/>
</dbReference>
<dbReference type="Gene3D" id="3.40.50.300">
    <property type="entry name" value="P-loop containing nucleotide triphosphate hydrolases"/>
    <property type="match status" value="1"/>
</dbReference>
<name>A0A9N8HSI2_9STRA</name>
<evidence type="ECO:0000313" key="3">
    <source>
        <dbReference type="EMBL" id="CAB9523707.1"/>
    </source>
</evidence>
<dbReference type="SUPFAM" id="SSF52540">
    <property type="entry name" value="P-loop containing nucleoside triphosphate hydrolases"/>
    <property type="match status" value="1"/>
</dbReference>
<feature type="transmembrane region" description="Helical" evidence="2">
    <location>
        <begin position="39"/>
        <end position="58"/>
    </location>
</feature>
<keyword evidence="4" id="KW-1185">Reference proteome</keyword>
<sequence>MSVTNGHGSRPASSRTLKPPSKNPSGSTNINGCTNSKGLAALLGGLVIFTVFIDVYFLTSKNLSLSKFNIRHRQRHMGGYDKAGKHNPSYLSKMTWESKRKFAFQDENNQHKLPVLKTRNKETVSSKQEFGRAPVLKVFEQAGIPPLNNTIIETLPTWDQIVRVIGPKPVIGGLDTCEAFKQSVPAVERMLGSSGMFNTGTNLVTHLLKNNCKIPERVEKYGIDASREAHGMRWQVPWGKHSPAKYKEEHSTEKAKAINKEWIMPVVTIRHPYSWMHSMCKNGYTAKWRHGFKGQNCPNLKPRGQWNEVTTKFANGRTEYSDSLAHLWNDWYKMYIEDAKYPRLIVRLEDLMFHAEETTTQICTCVGGEIRTDRNFTYILDSAKADSPGHDKSTGFIQAWIKYSKPMPPRGNFRPKDYEAAKEALNEDYMHMFHYDHPPPGDEKDAR</sequence>
<comment type="caution">
    <text evidence="3">The sequence shown here is derived from an EMBL/GenBank/DDBJ whole genome shotgun (WGS) entry which is preliminary data.</text>
</comment>
<keyword evidence="2" id="KW-0812">Transmembrane</keyword>
<evidence type="ECO:0000256" key="1">
    <source>
        <dbReference type="SAM" id="MobiDB-lite"/>
    </source>
</evidence>
<keyword evidence="2" id="KW-1133">Transmembrane helix</keyword>
<feature type="region of interest" description="Disordered" evidence="1">
    <location>
        <begin position="1"/>
        <end position="30"/>
    </location>
</feature>
<reference evidence="3" key="1">
    <citation type="submission" date="2020-06" db="EMBL/GenBank/DDBJ databases">
        <authorList>
            <consortium name="Plant Systems Biology data submission"/>
        </authorList>
    </citation>
    <scope>NUCLEOTIDE SEQUENCE</scope>
    <source>
        <strain evidence="3">D6</strain>
    </source>
</reference>
<evidence type="ECO:0000313" key="4">
    <source>
        <dbReference type="Proteomes" id="UP001153069"/>
    </source>
</evidence>
<proteinExistence type="predicted"/>
<evidence type="ECO:0000256" key="2">
    <source>
        <dbReference type="SAM" id="Phobius"/>
    </source>
</evidence>
<feature type="compositionally biased region" description="Polar residues" evidence="1">
    <location>
        <begin position="1"/>
        <end position="16"/>
    </location>
</feature>
<accession>A0A9N8HSI2</accession>
<dbReference type="OrthoDB" id="40447at2759"/>